<dbReference type="PANTHER" id="PTHR43194:SF2">
    <property type="entry name" value="PEROXISOMAL MEMBRANE PROTEIN LPX1"/>
    <property type="match status" value="1"/>
</dbReference>
<dbReference type="GO" id="GO:0003824">
    <property type="term" value="F:catalytic activity"/>
    <property type="evidence" value="ECO:0007669"/>
    <property type="project" value="InterPro"/>
</dbReference>
<dbReference type="EMBL" id="CAFBQP010000082">
    <property type="protein sequence ID" value="CAB5066734.1"/>
    <property type="molecule type" value="Genomic_DNA"/>
</dbReference>
<dbReference type="PRINTS" id="PR00111">
    <property type="entry name" value="ABHYDROLASE"/>
</dbReference>
<sequence length="310" mass="34011">MWGNLVESAHTGGVIGPEEKRIEVADGVSLHTLHWGTPAVEADRPAFLLVHGLASNARLWDGVASQLAAAGFHAISVDLRGHGQSDKPDRGYDFATITNDLLAVIEHEGLDRPVVAGQSWGGNLVIELAWSAPERVRGVCAVDGGMIELGTHMPSWNACADALRPPDLVGMRTSRMEGFIRSAHPNWPEAGIQGAMANFHQRDDGTIAPWLTLDRHMKILRSLWEHRPTSLYEEIVVPVMLAPADTGQNPSWTSDKREAIETAERLLPNSRTHWFAPADHDLHAQHPDRLAQHLIDAIADGFFSPYTEDN</sequence>
<dbReference type="PANTHER" id="PTHR43194">
    <property type="entry name" value="HYDROLASE ALPHA/BETA FOLD FAMILY"/>
    <property type="match status" value="1"/>
</dbReference>
<dbReference type="SUPFAM" id="SSF53474">
    <property type="entry name" value="alpha/beta-Hydrolases"/>
    <property type="match status" value="1"/>
</dbReference>
<dbReference type="InterPro" id="IPR000639">
    <property type="entry name" value="Epox_hydrolase-like"/>
</dbReference>
<dbReference type="InterPro" id="IPR029058">
    <property type="entry name" value="AB_hydrolase_fold"/>
</dbReference>
<evidence type="ECO:0000259" key="1">
    <source>
        <dbReference type="Pfam" id="PF12697"/>
    </source>
</evidence>
<dbReference type="Gene3D" id="3.40.50.1820">
    <property type="entry name" value="alpha/beta hydrolase"/>
    <property type="match status" value="1"/>
</dbReference>
<dbReference type="EMBL" id="CAEZXX010000017">
    <property type="protein sequence ID" value="CAB4698049.1"/>
    <property type="molecule type" value="Genomic_DNA"/>
</dbReference>
<reference evidence="3" key="1">
    <citation type="submission" date="2020-05" db="EMBL/GenBank/DDBJ databases">
        <authorList>
            <person name="Chiriac C."/>
            <person name="Salcher M."/>
            <person name="Ghai R."/>
            <person name="Kavagutti S V."/>
        </authorList>
    </citation>
    <scope>NUCLEOTIDE SEQUENCE</scope>
</reference>
<protein>
    <submittedName>
        <fullName evidence="3">Unannotated protein</fullName>
    </submittedName>
</protein>
<dbReference type="Pfam" id="PF12697">
    <property type="entry name" value="Abhydrolase_6"/>
    <property type="match status" value="1"/>
</dbReference>
<gene>
    <name evidence="2" type="ORF">UFOPK2602_00421</name>
    <name evidence="3" type="ORF">UFOPK2806_01516</name>
    <name evidence="4" type="ORF">UFOPK4306_01899</name>
</gene>
<accession>A0A6J6UK93</accession>
<evidence type="ECO:0000313" key="2">
    <source>
        <dbReference type="EMBL" id="CAB4698049.1"/>
    </source>
</evidence>
<feature type="domain" description="AB hydrolase-1" evidence="1">
    <location>
        <begin position="47"/>
        <end position="292"/>
    </location>
</feature>
<proteinExistence type="predicted"/>
<dbReference type="EMBL" id="CAEZYY010000020">
    <property type="protein sequence ID" value="CAB4758859.1"/>
    <property type="molecule type" value="Genomic_DNA"/>
</dbReference>
<evidence type="ECO:0000313" key="4">
    <source>
        <dbReference type="EMBL" id="CAB5066734.1"/>
    </source>
</evidence>
<dbReference type="InterPro" id="IPR000073">
    <property type="entry name" value="AB_hydrolase_1"/>
</dbReference>
<dbReference type="AlphaFoldDB" id="A0A6J6UK93"/>
<dbReference type="InterPro" id="IPR050228">
    <property type="entry name" value="Carboxylesterase_BioH"/>
</dbReference>
<evidence type="ECO:0000313" key="3">
    <source>
        <dbReference type="EMBL" id="CAB4758859.1"/>
    </source>
</evidence>
<name>A0A6J6UK93_9ZZZZ</name>
<dbReference type="PRINTS" id="PR00412">
    <property type="entry name" value="EPOXHYDRLASE"/>
</dbReference>
<organism evidence="3">
    <name type="scientific">freshwater metagenome</name>
    <dbReference type="NCBI Taxonomy" id="449393"/>
    <lineage>
        <taxon>unclassified sequences</taxon>
        <taxon>metagenomes</taxon>
        <taxon>ecological metagenomes</taxon>
    </lineage>
</organism>